<protein>
    <recommendedName>
        <fullName evidence="4">Alpha/beta-hydrolase</fullName>
    </recommendedName>
</protein>
<dbReference type="AlphaFoldDB" id="A0A074VV37"/>
<feature type="compositionally biased region" description="Polar residues" evidence="1">
    <location>
        <begin position="256"/>
        <end position="269"/>
    </location>
</feature>
<gene>
    <name evidence="2" type="ORF">M437DRAFT_44875</name>
</gene>
<evidence type="ECO:0000256" key="1">
    <source>
        <dbReference type="SAM" id="MobiDB-lite"/>
    </source>
</evidence>
<dbReference type="GeneID" id="63914356"/>
<dbReference type="EMBL" id="KL584829">
    <property type="protein sequence ID" value="KEQ64343.1"/>
    <property type="molecule type" value="Genomic_DNA"/>
</dbReference>
<evidence type="ECO:0008006" key="4">
    <source>
        <dbReference type="Google" id="ProtNLM"/>
    </source>
</evidence>
<feature type="compositionally biased region" description="Polar residues" evidence="1">
    <location>
        <begin position="120"/>
        <end position="135"/>
    </location>
</feature>
<reference evidence="2 3" key="1">
    <citation type="journal article" date="2014" name="BMC Genomics">
        <title>Genome sequencing of four Aureobasidium pullulans varieties: biotechnological potential, stress tolerance, and description of new species.</title>
        <authorList>
            <person name="Gostin Ar C."/>
            <person name="Ohm R.A."/>
            <person name="Kogej T."/>
            <person name="Sonjak S."/>
            <person name="Turk M."/>
            <person name="Zajc J."/>
            <person name="Zalar P."/>
            <person name="Grube M."/>
            <person name="Sun H."/>
            <person name="Han J."/>
            <person name="Sharma A."/>
            <person name="Chiniquy J."/>
            <person name="Ngan C.Y."/>
            <person name="Lipzen A."/>
            <person name="Barry K."/>
            <person name="Grigoriev I.V."/>
            <person name="Gunde-Cimerman N."/>
        </authorList>
    </citation>
    <scope>NUCLEOTIDE SEQUENCE [LARGE SCALE GENOMIC DNA]</scope>
    <source>
        <strain evidence="2 3">CBS 110374</strain>
    </source>
</reference>
<feature type="compositionally biased region" description="Low complexity" evidence="1">
    <location>
        <begin position="219"/>
        <end position="243"/>
    </location>
</feature>
<feature type="region of interest" description="Disordered" evidence="1">
    <location>
        <begin position="79"/>
        <end position="178"/>
    </location>
</feature>
<dbReference type="Proteomes" id="UP000030672">
    <property type="component" value="Unassembled WGS sequence"/>
</dbReference>
<dbReference type="HOGENOM" id="CLU_007657_0_0_1"/>
<feature type="compositionally biased region" description="Low complexity" evidence="1">
    <location>
        <begin position="362"/>
        <end position="376"/>
    </location>
</feature>
<feature type="compositionally biased region" description="Acidic residues" evidence="1">
    <location>
        <begin position="89"/>
        <end position="99"/>
    </location>
</feature>
<organism evidence="2 3">
    <name type="scientific">Aureobasidium melanogenum (strain CBS 110374)</name>
    <name type="common">Aureobasidium pullulans var. melanogenum</name>
    <dbReference type="NCBI Taxonomy" id="1043003"/>
    <lineage>
        <taxon>Eukaryota</taxon>
        <taxon>Fungi</taxon>
        <taxon>Dikarya</taxon>
        <taxon>Ascomycota</taxon>
        <taxon>Pezizomycotina</taxon>
        <taxon>Dothideomycetes</taxon>
        <taxon>Dothideomycetidae</taxon>
        <taxon>Dothideales</taxon>
        <taxon>Saccotheciaceae</taxon>
        <taxon>Aureobasidium</taxon>
    </lineage>
</organism>
<feature type="compositionally biased region" description="Low complexity" evidence="1">
    <location>
        <begin position="710"/>
        <end position="722"/>
    </location>
</feature>
<keyword evidence="3" id="KW-1185">Reference proteome</keyword>
<feature type="compositionally biased region" description="Polar residues" evidence="1">
    <location>
        <begin position="695"/>
        <end position="709"/>
    </location>
</feature>
<feature type="region of interest" description="Disordered" evidence="1">
    <location>
        <begin position="355"/>
        <end position="400"/>
    </location>
</feature>
<dbReference type="PANTHER" id="PTHR11440">
    <property type="entry name" value="LECITHIN-CHOLESTEROL ACYLTRANSFERASE-RELATED"/>
    <property type="match status" value="1"/>
</dbReference>
<feature type="region of interest" description="Disordered" evidence="1">
    <location>
        <begin position="198"/>
        <end position="294"/>
    </location>
</feature>
<accession>A0A074VV37</accession>
<dbReference type="SUPFAM" id="SSF53474">
    <property type="entry name" value="alpha/beta-Hydrolases"/>
    <property type="match status" value="1"/>
</dbReference>
<feature type="compositionally biased region" description="Basic and acidic residues" evidence="1">
    <location>
        <begin position="102"/>
        <end position="111"/>
    </location>
</feature>
<dbReference type="RefSeq" id="XP_040881366.1">
    <property type="nucleotide sequence ID" value="XM_041020983.1"/>
</dbReference>
<proteinExistence type="predicted"/>
<evidence type="ECO:0000313" key="2">
    <source>
        <dbReference type="EMBL" id="KEQ64343.1"/>
    </source>
</evidence>
<feature type="region of interest" description="Disordered" evidence="1">
    <location>
        <begin position="674"/>
        <end position="725"/>
    </location>
</feature>
<dbReference type="Gene3D" id="3.40.50.1820">
    <property type="entry name" value="alpha/beta hydrolase"/>
    <property type="match status" value="1"/>
</dbReference>
<feature type="compositionally biased region" description="Basic and acidic residues" evidence="1">
    <location>
        <begin position="152"/>
        <end position="165"/>
    </location>
</feature>
<sequence length="862" mass="93356">MSGTHPSPERRPRALAEINFNNIINDTATSSEDEAPEIRAIAPAEAQSLVGVSLGRAQTHLILPHTPAAEKQAAIDEQGGFFGGPQIQDDADLEDDDAPTQEQERVARPVTRDGGLVQERPTTGQRAPATTTGETTVRLPSPWRAGPKKFKRTDESRSVLKDGFRRRASSTSPSGMGVQIDNWRDALKYSIHNLTSPFSIAHPQESDRKTRPTNRQRRSGSLFASLASLSSSSSPPSDESTSSNGNPRFAPIRPATSRTTSGQPESTLSPMARVNSGRSHRSLRRSASDTSLQTFRTLSRVPSLGDDSRFEHVQAQVNSRMKAIRDSWQDTNIRLPLLPSFASLSDLSLTRGNSVSKKSQISNPGSSSSALPSSANQRRSANLPRGSTAPHANKSAQQHPHFSKALDELTGDVVVLGGYRGSILRSAEPPHRQLWAPIKVGLNVRKVDLEVGLDADADEKATEKIIPGGMLSHIGPVDISRRLFKRMRASENAKSRKLRVHDYGYDWRLEPAFLSKQLIEFLEKLPCNKPGTPKEKRGATVIAHSLGGLITRHAVNQRPELFAGVVYAGVPRTCVNILGPFRNGDDVLLSSRVLTAQVNFTIRTSFALLPLDGRCFFNKETKEEYPVDFFDPQTWIDYRLSPCIARPLPSLNEPSHPSGLAGVMNSMAGVMSGIVPGRKNTGSSDKAEAKGNIDYNGTDNDPSSTGPSKNSTDTPNTDPNTSIATAVTIPRDQAIAYLTRVLASVKKFKEELFFHPPHAEANIYPPAAVIYGKTTPTVYGAKVTSREAIKHASAYDNLAFASGDGVVLAKAAMLPDGYQIARGGLVSSERGHVTLLGDLEAVGRCLRAVQAARRKGVGMGRE</sequence>
<evidence type="ECO:0000313" key="3">
    <source>
        <dbReference type="Proteomes" id="UP000030672"/>
    </source>
</evidence>
<dbReference type="InterPro" id="IPR029058">
    <property type="entry name" value="AB_hydrolase_fold"/>
</dbReference>
<name>A0A074VV37_AURM1</name>